<dbReference type="Gene3D" id="2.170.270.10">
    <property type="entry name" value="SET domain"/>
    <property type="match status" value="1"/>
</dbReference>
<feature type="compositionally biased region" description="Polar residues" evidence="4">
    <location>
        <begin position="1"/>
        <end position="11"/>
    </location>
</feature>
<dbReference type="GO" id="GO:0005694">
    <property type="term" value="C:chromosome"/>
    <property type="evidence" value="ECO:0007669"/>
    <property type="project" value="UniProtKB-SubCell"/>
</dbReference>
<dbReference type="GO" id="GO:0005634">
    <property type="term" value="C:nucleus"/>
    <property type="evidence" value="ECO:0007669"/>
    <property type="project" value="UniProtKB-SubCell"/>
</dbReference>
<dbReference type="Gene3D" id="2.30.280.10">
    <property type="entry name" value="SRA-YDG"/>
    <property type="match status" value="1"/>
</dbReference>
<dbReference type="InterPro" id="IPR007728">
    <property type="entry name" value="Pre-SET_dom"/>
</dbReference>
<evidence type="ECO:0000256" key="3">
    <source>
        <dbReference type="PROSITE-ProRule" id="PRU00358"/>
    </source>
</evidence>
<dbReference type="PANTHER" id="PTHR45660">
    <property type="entry name" value="HISTONE-LYSINE N-METHYLTRANSFERASE SETMAR"/>
    <property type="match status" value="1"/>
</dbReference>
<dbReference type="EMBL" id="BPLF01000003">
    <property type="protein sequence ID" value="GIX64902.1"/>
    <property type="molecule type" value="Genomic_DNA"/>
</dbReference>
<name>A0AAV4LZ52_BABCB</name>
<comment type="subcellular location">
    <subcellularLocation>
        <location evidence="1">Chromosome</location>
    </subcellularLocation>
    <subcellularLocation>
        <location evidence="3">Nucleus</location>
    </subcellularLocation>
</comment>
<feature type="compositionally biased region" description="Acidic residues" evidence="4">
    <location>
        <begin position="26"/>
        <end position="38"/>
    </location>
</feature>
<dbReference type="RefSeq" id="XP_067716971.1">
    <property type="nucleotide sequence ID" value="XM_067860870.1"/>
</dbReference>
<protein>
    <submittedName>
        <fullName evidence="6">SET domain protein, putative</fullName>
    </submittedName>
</protein>
<dbReference type="InterPro" id="IPR015947">
    <property type="entry name" value="PUA-like_sf"/>
</dbReference>
<sequence>MALQPLNTNTPEFECASDSPANWVDAEGEGECEGEGCADGEQPPGLVFGDDTPSPLSESQLEDGDDLDVCVEVKPLGKVFYNTVRDLDRGSTLGNNEFEQDLRRRDPTQVFPKSARGFSGMLQRSFYGTHRSQRLIWMVARYEAICQRLQEGGNSLTRIRTGNANMTRQQLLQLFNDEREKLFGSSDFFPIGEPYLGMAPFTYFFKREELLYFGICQSPYETVSVAKMRDGTEIAQAIILDGNPSLREDLGTRFILYAKFEKGGNELNDYTDKHQPIFESWIHEVPIRVVRGYNAISRYAPIWGFRYDGLYRIIGVYSDNNKQGLRVWSYVFSACNPQLEPPVFLQTEEGSEMVNTTDNELKSVFINHAHIHAKFQKSIKKKLAEDLRQVDVVYKGKKLFTIGVPHLLRPRGKQDNKRPPLVVNFAIIYRYIRRLCKVTKVGQEWLDGPVAVYEKARQSGSKIWWARGGFLPLKLIIQYLEPRRWLTMEINKGQFKEKVISKKVRHQKAVVINRELAKTMARPFFPQSDTDSIWTYIELAEPMPPTWNPYEDISAGSEVHPIPVVNTVDDEEPPMVFTYIRSNIFFSRLPHLNFDPVCAGCIPEALDKEAAQTVAVKGFCKGLLDDQGRIYCQGVNKGYLATIQSRAACSDNCPCSVNCSNRLLEGVQVPVKLVKTTNMGWALHGLVPIPMGTYVMQYVGEVVCRSEMIAREHLGDGDGARRLADALHGLDGAGEHRALPQPLLRSQRGGHHGVAGRRLPVHRSVRAAGHRGGGGADVLLRLAVQEHPVPVRRAELQGSYREHMTRRAGRGGGEETHANNIENHCCARQLEYSELSVRLNGDVSVHEARQLLDGALAVEGNGLGAAGVDEQHSGVGVPLNVVQGGLVAVAVEQSDGDAAAGAHGLAEGGESRHELLAVLAEGRVNHEQNGLGGVLDKVRKRVADESDDGAVVGGGRLLTLDAARNTASLDVGVEPENSLDVVEGVDLGSENVATVGALVSDRGEGLNGEGLLGSSELLHVEPGEEHRGAESTSNLGEGGAVLLKVGAEGAEPGNGLTGAEVANVVGVANLGEERKALLLHELDEVSGSGAAEVELVVALVDHVDGLLAAGDGVEGGVVAVDVGDGLELLHELVLGAVTDGNKGDVGVLGDIGDARNVDDGRQENGLAPANDALGLASAGVVAGSALAEELEGRVPLNAELLGDGGGGVAVQLGQDDLGALLSELLGSLLVLGGERLAVHTPEATCARGEADLPGGVELDQHGVVLRHVAVDVLLRQLDHGLGALLGGAVGGSEGDAGHGEKKRKRREEVHRCNWRAKCG</sequence>
<evidence type="ECO:0000259" key="5">
    <source>
        <dbReference type="PROSITE" id="PS51015"/>
    </source>
</evidence>
<reference evidence="6 7" key="1">
    <citation type="submission" date="2021-06" db="EMBL/GenBank/DDBJ databases">
        <title>Genome sequence of Babesia caballi.</title>
        <authorList>
            <person name="Yamagishi J."/>
            <person name="Kidaka T."/>
            <person name="Ochi A."/>
        </authorList>
    </citation>
    <scope>NUCLEOTIDE SEQUENCE [LARGE SCALE GENOMIC DNA]</scope>
    <source>
        <strain evidence="6">USDA-D6B2</strain>
    </source>
</reference>
<dbReference type="GeneID" id="94196383"/>
<organism evidence="6 7">
    <name type="scientific">Babesia caballi</name>
    <dbReference type="NCBI Taxonomy" id="5871"/>
    <lineage>
        <taxon>Eukaryota</taxon>
        <taxon>Sar</taxon>
        <taxon>Alveolata</taxon>
        <taxon>Apicomplexa</taxon>
        <taxon>Aconoidasida</taxon>
        <taxon>Piroplasmida</taxon>
        <taxon>Babesiidae</taxon>
        <taxon>Babesia</taxon>
    </lineage>
</organism>
<dbReference type="SUPFAM" id="SSF88697">
    <property type="entry name" value="PUA domain-like"/>
    <property type="match status" value="1"/>
</dbReference>
<dbReference type="GO" id="GO:0008270">
    <property type="term" value="F:zinc ion binding"/>
    <property type="evidence" value="ECO:0007669"/>
    <property type="project" value="InterPro"/>
</dbReference>
<feature type="domain" description="YDG" evidence="5">
    <location>
        <begin position="193"/>
        <end position="334"/>
    </location>
</feature>
<evidence type="ECO:0000313" key="7">
    <source>
        <dbReference type="Proteomes" id="UP001497744"/>
    </source>
</evidence>
<dbReference type="PANTHER" id="PTHR45660:SF13">
    <property type="entry name" value="HISTONE-LYSINE N-METHYLTRANSFERASE SETMAR"/>
    <property type="match status" value="1"/>
</dbReference>
<evidence type="ECO:0000256" key="1">
    <source>
        <dbReference type="ARBA" id="ARBA00004286"/>
    </source>
</evidence>
<accession>A0AAV4LZ52</accession>
<dbReference type="PROSITE" id="PS51015">
    <property type="entry name" value="YDG"/>
    <property type="match status" value="1"/>
</dbReference>
<proteinExistence type="predicted"/>
<keyword evidence="2 3" id="KW-0539">Nucleus</keyword>
<dbReference type="InterPro" id="IPR003105">
    <property type="entry name" value="SRA_YDG"/>
</dbReference>
<keyword evidence="7" id="KW-1185">Reference proteome</keyword>
<evidence type="ECO:0000256" key="2">
    <source>
        <dbReference type="ARBA" id="ARBA00023242"/>
    </source>
</evidence>
<dbReference type="GO" id="GO:0003690">
    <property type="term" value="F:double-stranded DNA binding"/>
    <property type="evidence" value="ECO:0007669"/>
    <property type="project" value="TreeGrafter"/>
</dbReference>
<dbReference type="SMART" id="SM00466">
    <property type="entry name" value="SRA"/>
    <property type="match status" value="1"/>
</dbReference>
<dbReference type="SUPFAM" id="SSF82199">
    <property type="entry name" value="SET domain"/>
    <property type="match status" value="1"/>
</dbReference>
<dbReference type="GO" id="GO:0042054">
    <property type="term" value="F:histone methyltransferase activity"/>
    <property type="evidence" value="ECO:0007669"/>
    <property type="project" value="InterPro"/>
</dbReference>
<dbReference type="Pfam" id="PF02182">
    <property type="entry name" value="SAD_SRA"/>
    <property type="match status" value="1"/>
</dbReference>
<dbReference type="InterPro" id="IPR051357">
    <property type="entry name" value="H3K9_HMTase_SUVAR3-9"/>
</dbReference>
<dbReference type="InterPro" id="IPR046341">
    <property type="entry name" value="SET_dom_sf"/>
</dbReference>
<evidence type="ECO:0000256" key="4">
    <source>
        <dbReference type="SAM" id="MobiDB-lite"/>
    </source>
</evidence>
<dbReference type="InterPro" id="IPR036987">
    <property type="entry name" value="SRA-YDG_sf"/>
</dbReference>
<evidence type="ECO:0000313" key="6">
    <source>
        <dbReference type="EMBL" id="GIX64902.1"/>
    </source>
</evidence>
<feature type="region of interest" description="Disordered" evidence="4">
    <location>
        <begin position="1"/>
        <end position="64"/>
    </location>
</feature>
<gene>
    <name evidence="6" type="ORF">BcabD6B2_43370</name>
</gene>
<dbReference type="Proteomes" id="UP001497744">
    <property type="component" value="Unassembled WGS sequence"/>
</dbReference>
<comment type="caution">
    <text evidence="6">The sequence shown here is derived from an EMBL/GenBank/DDBJ whole genome shotgun (WGS) entry which is preliminary data.</text>
</comment>
<dbReference type="Pfam" id="PF05033">
    <property type="entry name" value="Pre-SET"/>
    <property type="match status" value="1"/>
</dbReference>